<sequence length="85" mass="10040">MKLKQHYHPCKLYDYYLQEIETRSVNVLGLAINSFEANTNNDKYQSDKESKETQLDWMILAKTYPNNQLYNSLDFGSHNIDLGYN</sequence>
<dbReference type="Proteomes" id="UP000789920">
    <property type="component" value="Unassembled WGS sequence"/>
</dbReference>
<keyword evidence="2" id="KW-1185">Reference proteome</keyword>
<protein>
    <submittedName>
        <fullName evidence="1">15151_t:CDS:1</fullName>
    </submittedName>
</protein>
<organism evidence="1 2">
    <name type="scientific">Racocetra persica</name>
    <dbReference type="NCBI Taxonomy" id="160502"/>
    <lineage>
        <taxon>Eukaryota</taxon>
        <taxon>Fungi</taxon>
        <taxon>Fungi incertae sedis</taxon>
        <taxon>Mucoromycota</taxon>
        <taxon>Glomeromycotina</taxon>
        <taxon>Glomeromycetes</taxon>
        <taxon>Diversisporales</taxon>
        <taxon>Gigasporaceae</taxon>
        <taxon>Racocetra</taxon>
    </lineage>
</organism>
<evidence type="ECO:0000313" key="1">
    <source>
        <dbReference type="EMBL" id="CAG8530155.1"/>
    </source>
</evidence>
<gene>
    <name evidence="1" type="ORF">RPERSI_LOCUS3102</name>
</gene>
<name>A0ACA9LHN4_9GLOM</name>
<reference evidence="1" key="1">
    <citation type="submission" date="2021-06" db="EMBL/GenBank/DDBJ databases">
        <authorList>
            <person name="Kallberg Y."/>
            <person name="Tangrot J."/>
            <person name="Rosling A."/>
        </authorList>
    </citation>
    <scope>NUCLEOTIDE SEQUENCE</scope>
    <source>
        <strain evidence="1">MA461A</strain>
    </source>
</reference>
<comment type="caution">
    <text evidence="1">The sequence shown here is derived from an EMBL/GenBank/DDBJ whole genome shotgun (WGS) entry which is preliminary data.</text>
</comment>
<proteinExistence type="predicted"/>
<accession>A0ACA9LHN4</accession>
<evidence type="ECO:0000313" key="2">
    <source>
        <dbReference type="Proteomes" id="UP000789920"/>
    </source>
</evidence>
<dbReference type="EMBL" id="CAJVQC010003643">
    <property type="protein sequence ID" value="CAG8530155.1"/>
    <property type="molecule type" value="Genomic_DNA"/>
</dbReference>